<evidence type="ECO:0000256" key="2">
    <source>
        <dbReference type="ARBA" id="ARBA00010323"/>
    </source>
</evidence>
<feature type="transmembrane region" description="Helical" evidence="10">
    <location>
        <begin position="215"/>
        <end position="233"/>
    </location>
</feature>
<keyword evidence="8 9" id="KW-0012">Acyltransferase</keyword>
<dbReference type="GO" id="GO:0005886">
    <property type="term" value="C:plasma membrane"/>
    <property type="evidence" value="ECO:0007669"/>
    <property type="project" value="UniProtKB-SubCell"/>
</dbReference>
<feature type="transmembrane region" description="Helical" evidence="10">
    <location>
        <begin position="336"/>
        <end position="362"/>
    </location>
</feature>
<feature type="transmembrane region" description="Helical" evidence="10">
    <location>
        <begin position="382"/>
        <end position="400"/>
    </location>
</feature>
<reference evidence="11" key="2">
    <citation type="submission" date="2021-04" db="EMBL/GenBank/DDBJ databases">
        <authorList>
            <person name="Gilroy R."/>
        </authorList>
    </citation>
    <scope>NUCLEOTIDE SEQUENCE</scope>
    <source>
        <strain evidence="11">CHK180-15479</strain>
    </source>
</reference>
<dbReference type="PIRSF" id="PIRSF016636">
    <property type="entry name" value="AlgI_DltB"/>
    <property type="match status" value="1"/>
</dbReference>
<dbReference type="InterPro" id="IPR004299">
    <property type="entry name" value="MBOAT_fam"/>
</dbReference>
<dbReference type="AlphaFoldDB" id="A0A9D2N161"/>
<dbReference type="PANTHER" id="PTHR13285">
    <property type="entry name" value="ACYLTRANSFERASE"/>
    <property type="match status" value="1"/>
</dbReference>
<comment type="subcellular location">
    <subcellularLocation>
        <location evidence="1">Cell membrane</location>
        <topology evidence="1">Multi-pass membrane protein</topology>
    </subcellularLocation>
</comment>
<protein>
    <submittedName>
        <fullName evidence="11">MBOAT family protein</fullName>
    </submittedName>
</protein>
<evidence type="ECO:0000256" key="3">
    <source>
        <dbReference type="ARBA" id="ARBA00022475"/>
    </source>
</evidence>
<evidence type="ECO:0000256" key="1">
    <source>
        <dbReference type="ARBA" id="ARBA00004651"/>
    </source>
</evidence>
<comment type="caution">
    <text evidence="11">The sequence shown here is derived from an EMBL/GenBank/DDBJ whole genome shotgun (WGS) entry which is preliminary data.</text>
</comment>
<proteinExistence type="inferred from homology"/>
<dbReference type="GO" id="GO:0016746">
    <property type="term" value="F:acyltransferase activity"/>
    <property type="evidence" value="ECO:0007669"/>
    <property type="project" value="UniProtKB-KW"/>
</dbReference>
<dbReference type="InterPro" id="IPR024194">
    <property type="entry name" value="Ac/AlaTfrase_AlgI/DltB"/>
</dbReference>
<reference evidence="11" key="1">
    <citation type="journal article" date="2021" name="PeerJ">
        <title>Extensive microbial diversity within the chicken gut microbiome revealed by metagenomics and culture.</title>
        <authorList>
            <person name="Gilroy R."/>
            <person name="Ravi A."/>
            <person name="Getino M."/>
            <person name="Pursley I."/>
            <person name="Horton D.L."/>
            <person name="Alikhan N.F."/>
            <person name="Baker D."/>
            <person name="Gharbi K."/>
            <person name="Hall N."/>
            <person name="Watson M."/>
            <person name="Adriaenssens E.M."/>
            <person name="Foster-Nyarko E."/>
            <person name="Jarju S."/>
            <person name="Secka A."/>
            <person name="Antonio M."/>
            <person name="Oren A."/>
            <person name="Chaudhuri R.R."/>
            <person name="La Ragione R."/>
            <person name="Hildebrand F."/>
            <person name="Pallen M.J."/>
        </authorList>
    </citation>
    <scope>NUCLEOTIDE SEQUENCE</scope>
    <source>
        <strain evidence="11">CHK180-15479</strain>
    </source>
</reference>
<accession>A0A9D2N161</accession>
<evidence type="ECO:0000313" key="12">
    <source>
        <dbReference type="Proteomes" id="UP000823910"/>
    </source>
</evidence>
<keyword evidence="7 9" id="KW-0472">Membrane</keyword>
<feature type="transmembrane region" description="Helical" evidence="10">
    <location>
        <begin position="107"/>
        <end position="125"/>
    </location>
</feature>
<feature type="transmembrane region" description="Helical" evidence="10">
    <location>
        <begin position="6"/>
        <end position="24"/>
    </location>
</feature>
<evidence type="ECO:0000256" key="10">
    <source>
        <dbReference type="SAM" id="Phobius"/>
    </source>
</evidence>
<evidence type="ECO:0000256" key="5">
    <source>
        <dbReference type="ARBA" id="ARBA00022692"/>
    </source>
</evidence>
<dbReference type="PIRSF" id="PIRSF500217">
    <property type="entry name" value="AlgI"/>
    <property type="match status" value="1"/>
</dbReference>
<evidence type="ECO:0000256" key="7">
    <source>
        <dbReference type="ARBA" id="ARBA00023136"/>
    </source>
</evidence>
<feature type="transmembrane region" description="Helical" evidence="10">
    <location>
        <begin position="474"/>
        <end position="500"/>
    </location>
</feature>
<feature type="transmembrane region" description="Helical" evidence="10">
    <location>
        <begin position="145"/>
        <end position="163"/>
    </location>
</feature>
<comment type="similarity">
    <text evidence="2 9">Belongs to the membrane-bound acyltransferase family.</text>
</comment>
<keyword evidence="5 10" id="KW-0812">Transmembrane</keyword>
<keyword evidence="4 9" id="KW-0808">Transferase</keyword>
<evidence type="ECO:0000256" key="6">
    <source>
        <dbReference type="ARBA" id="ARBA00022989"/>
    </source>
</evidence>
<keyword evidence="3 9" id="KW-1003">Cell membrane</keyword>
<feature type="transmembrane region" description="Helical" evidence="10">
    <location>
        <begin position="31"/>
        <end position="47"/>
    </location>
</feature>
<dbReference type="EMBL" id="DWWT01000035">
    <property type="protein sequence ID" value="HJC06148.1"/>
    <property type="molecule type" value="Genomic_DNA"/>
</dbReference>
<dbReference type="InterPro" id="IPR028362">
    <property type="entry name" value="AlgI"/>
</dbReference>
<dbReference type="InterPro" id="IPR051085">
    <property type="entry name" value="MB_O-acyltransferase"/>
</dbReference>
<dbReference type="Proteomes" id="UP000823910">
    <property type="component" value="Unassembled WGS sequence"/>
</dbReference>
<evidence type="ECO:0000256" key="9">
    <source>
        <dbReference type="PIRNR" id="PIRNR016636"/>
    </source>
</evidence>
<keyword evidence="6 10" id="KW-1133">Transmembrane helix</keyword>
<sequence length="502" mass="57111">MQFNSYLFLFLFLPLTLAGYFGLYRLGRGRGARLFLTAASLIFFGYGNPWYVVLLAASALFNWWVSVRLTGRTITGIPRRADAGPAERADLGAGWPKPGGGGLSRGLLAFGILVNLGLLFYYKYFNFFIDNLNLVLKQDWVFSQVLLPAGISFFTFQQIAWLVDSYRQETGEYGFLDYLLFTVYFPKISMGPILLHGEFIPLLQEEKRRRPDPEYMAQGLMMLAVGLFKKVILAEFFGGAVTWGYDNVASLSAPDAFCVMLAYTFQLYFDFSGYCDMAGGISRMLHLELPQNFDSPYKALSPVDFWKRWHMTLTRFLRTYIYFPLGGSRRGTARTYINIMVIFLVSGIWHGAAWTFIFWGLLHGLAQCAQRALGSFWKGLHPAFQWMCTFLFVNVGWVFFRAETIGQGVEFLKKMGNFSNMQLNPGFIESFSMVELPSIFQDHRIMTVALAYAAALCLVMNARNMDERVFRPNIRSAVGTAVLFVWSVLSLSGISTFIYFQF</sequence>
<dbReference type="Pfam" id="PF03062">
    <property type="entry name" value="MBOAT"/>
    <property type="match status" value="1"/>
</dbReference>
<dbReference type="GO" id="GO:0042121">
    <property type="term" value="P:alginic acid biosynthetic process"/>
    <property type="evidence" value="ECO:0007669"/>
    <property type="project" value="InterPro"/>
</dbReference>
<evidence type="ECO:0000256" key="4">
    <source>
        <dbReference type="ARBA" id="ARBA00022679"/>
    </source>
</evidence>
<feature type="transmembrane region" description="Helical" evidence="10">
    <location>
        <begin position="175"/>
        <end position="195"/>
    </location>
</feature>
<dbReference type="PANTHER" id="PTHR13285:SF23">
    <property type="entry name" value="TEICHOIC ACID D-ALANYLTRANSFERASE"/>
    <property type="match status" value="1"/>
</dbReference>
<evidence type="ECO:0000313" key="11">
    <source>
        <dbReference type="EMBL" id="HJC06148.1"/>
    </source>
</evidence>
<gene>
    <name evidence="11" type="ORF">H9704_08340</name>
</gene>
<name>A0A9D2N161_9FIRM</name>
<organism evidence="11 12">
    <name type="scientific">Candidatus Enterocloster excrementipullorum</name>
    <dbReference type="NCBI Taxonomy" id="2838559"/>
    <lineage>
        <taxon>Bacteria</taxon>
        <taxon>Bacillati</taxon>
        <taxon>Bacillota</taxon>
        <taxon>Clostridia</taxon>
        <taxon>Lachnospirales</taxon>
        <taxon>Lachnospiraceae</taxon>
        <taxon>Enterocloster</taxon>
    </lineage>
</organism>
<evidence type="ECO:0000256" key="8">
    <source>
        <dbReference type="ARBA" id="ARBA00023315"/>
    </source>
</evidence>